<gene>
    <name evidence="5" type="ORF">RCOM_1900870</name>
</gene>
<dbReference type="InterPro" id="IPR001173">
    <property type="entry name" value="Glyco_trans_2-like"/>
</dbReference>
<accession>B9TEX8</accession>
<evidence type="ECO:0000256" key="2">
    <source>
        <dbReference type="ARBA" id="ARBA00022676"/>
    </source>
</evidence>
<evidence type="ECO:0000313" key="5">
    <source>
        <dbReference type="EMBL" id="EEF25587.1"/>
    </source>
</evidence>
<evidence type="ECO:0000256" key="3">
    <source>
        <dbReference type="ARBA" id="ARBA00022679"/>
    </source>
</evidence>
<dbReference type="Proteomes" id="UP000008311">
    <property type="component" value="Unassembled WGS sequence"/>
</dbReference>
<keyword evidence="6" id="KW-1185">Reference proteome</keyword>
<dbReference type="InParanoid" id="B9TEX8"/>
<dbReference type="PANTHER" id="PTHR43179">
    <property type="entry name" value="RHAMNOSYLTRANSFERASE WBBL"/>
    <property type="match status" value="1"/>
</dbReference>
<name>B9TEX8_RICCO</name>
<dbReference type="AlphaFoldDB" id="B9TEX8"/>
<evidence type="ECO:0000313" key="6">
    <source>
        <dbReference type="Proteomes" id="UP000008311"/>
    </source>
</evidence>
<dbReference type="GO" id="GO:0000271">
    <property type="term" value="P:polysaccharide biosynthetic process"/>
    <property type="evidence" value="ECO:0000318"/>
    <property type="project" value="GO_Central"/>
</dbReference>
<dbReference type="Gene3D" id="3.90.550.10">
    <property type="entry name" value="Spore Coat Polysaccharide Biosynthesis Protein SpsA, Chain A"/>
    <property type="match status" value="1"/>
</dbReference>
<evidence type="ECO:0000259" key="4">
    <source>
        <dbReference type="Pfam" id="PF00535"/>
    </source>
</evidence>
<keyword evidence="2" id="KW-0328">Glycosyltransferase</keyword>
<evidence type="ECO:0000256" key="1">
    <source>
        <dbReference type="ARBA" id="ARBA00006739"/>
    </source>
</evidence>
<dbReference type="CDD" id="cd04186">
    <property type="entry name" value="GT_2_like_c"/>
    <property type="match status" value="1"/>
</dbReference>
<dbReference type="GO" id="GO:0016758">
    <property type="term" value="F:hexosyltransferase activity"/>
    <property type="evidence" value="ECO:0000318"/>
    <property type="project" value="GO_Central"/>
</dbReference>
<keyword evidence="3" id="KW-0808">Transferase</keyword>
<comment type="similarity">
    <text evidence="1">Belongs to the glycosyltransferase 2 family.</text>
</comment>
<proteinExistence type="inferred from homology"/>
<dbReference type="InterPro" id="IPR029044">
    <property type="entry name" value="Nucleotide-diphossugar_trans"/>
</dbReference>
<dbReference type="EMBL" id="EQ979359">
    <property type="protein sequence ID" value="EEF25587.1"/>
    <property type="molecule type" value="Genomic_DNA"/>
</dbReference>
<dbReference type="Pfam" id="PF00535">
    <property type="entry name" value="Glycos_transf_2"/>
    <property type="match status" value="1"/>
</dbReference>
<protein>
    <recommendedName>
        <fullName evidence="4">Glycosyltransferase 2-like domain-containing protein</fullName>
    </recommendedName>
</protein>
<feature type="domain" description="Glycosyltransferase 2-like" evidence="4">
    <location>
        <begin position="5"/>
        <end position="151"/>
    </location>
</feature>
<organism evidence="5 6">
    <name type="scientific">Ricinus communis</name>
    <name type="common">Castor bean</name>
    <dbReference type="NCBI Taxonomy" id="3988"/>
    <lineage>
        <taxon>Eukaryota</taxon>
        <taxon>Viridiplantae</taxon>
        <taxon>Streptophyta</taxon>
        <taxon>Embryophyta</taxon>
        <taxon>Tracheophyta</taxon>
        <taxon>Spermatophyta</taxon>
        <taxon>Magnoliopsida</taxon>
        <taxon>eudicotyledons</taxon>
        <taxon>Gunneridae</taxon>
        <taxon>Pentapetalae</taxon>
        <taxon>rosids</taxon>
        <taxon>fabids</taxon>
        <taxon>Malpighiales</taxon>
        <taxon>Euphorbiaceae</taxon>
        <taxon>Acalyphoideae</taxon>
        <taxon>Acalypheae</taxon>
        <taxon>Ricinus</taxon>
    </lineage>
</organism>
<dbReference type="PANTHER" id="PTHR43179:SF12">
    <property type="entry name" value="GALACTOFURANOSYLTRANSFERASE GLFT2"/>
    <property type="match status" value="1"/>
</dbReference>
<dbReference type="SUPFAM" id="SSF53448">
    <property type="entry name" value="Nucleotide-diphospho-sugar transferases"/>
    <property type="match status" value="1"/>
</dbReference>
<reference evidence="6" key="1">
    <citation type="journal article" date="2010" name="Nat. Biotechnol.">
        <title>Draft genome sequence of the oilseed species Ricinus communis.</title>
        <authorList>
            <person name="Chan A.P."/>
            <person name="Crabtree J."/>
            <person name="Zhao Q."/>
            <person name="Lorenzi H."/>
            <person name="Orvis J."/>
            <person name="Puiu D."/>
            <person name="Melake-Berhan A."/>
            <person name="Jones K.M."/>
            <person name="Redman J."/>
            <person name="Chen G."/>
            <person name="Cahoon E.B."/>
            <person name="Gedil M."/>
            <person name="Stanke M."/>
            <person name="Haas B.J."/>
            <person name="Wortman J.R."/>
            <person name="Fraser-Liggett C.M."/>
            <person name="Ravel J."/>
            <person name="Rabinowicz P.D."/>
        </authorList>
    </citation>
    <scope>NUCLEOTIDE SEQUENCE [LARGE SCALE GENOMIC DNA]</scope>
    <source>
        <strain evidence="6">cv. Hale</strain>
    </source>
</reference>
<sequence length="325" mass="36162">MAYVVLLNWNGYRDTIECLESLLPILSDFDGVILCDNASSDGSVEHISEWVKSSFPAWGPIVLDRVTAESMVVPEPRRVYLIRNGANLGFAGGNNVGLRLALRDPECRYAWLLNNDTTVDARSLPAAVARMEQDPDLGICGSTLVYFHQRDVVQAFGGAEYSRLTGRSRHVGAFLPISRVPESPEAVEREMSYVVGAAMLVSRAFLEQIGLMREDYFLYCEELDWAIRGAGRFRLGYAPQSVVWHKEGASIGTSANGGSPVSVFYLFRNRVRVSARYFWWCLPGVLAFCALDIAKLVARRRWPQALAAMRGVCQMARPCPRAQEA</sequence>